<evidence type="ECO:0000313" key="3">
    <source>
        <dbReference type="EMBL" id="CAF9916699.1"/>
    </source>
</evidence>
<feature type="region of interest" description="Disordered" evidence="2">
    <location>
        <begin position="519"/>
        <end position="540"/>
    </location>
</feature>
<sequence length="867" mass="96759">MLPVTDTLFENVLAIDGARLSTEIIARVTVFDPLYHDTRGSARLNESRLFDLSFADPLLPRARKHMPPSPTSITAALYQYGTASPPQPPAAPLSSRNASSDNDLYEAHDPLSRHPRRQQQYIRQQIQQQQQQQHTRPSTSGSGTTIHTLRRTPKFDERTKPRSRAFSAFLSDRPPIVDVRPVEPAQPANPSTFPAAEPQSEQTEDTTTTVATVPATQETWWPRRTTRISKRTANAILYALEVAIRTPFPFTSDEIEENASMADLTGATGQGRRQYGRGTASDSVPVSTTPQPARPRGPKEIMKERNQREALKRLQQEEQNQIRTRRDAGVGGEGERIDIEKRSDRAGVGALPERSIRSNEQPARPNKPPTRTNIQPTQEQREIPVTVGTTKTQPSGNPNTTKPQPSATDPLRNSSATFPHAFERWETLSSHWEGLTSYWIKRLQGNSAELSGQPVNTQLARQVTDLSAAGANLFHAVVELQRLRASSERKFQRWFFEVRDDQEKTAERIAQLEADLAAARQGQNAQSSIPAPPSPEEIHKQAEQLAAEEIEKIKRQCALEIKEKNRELEISREEARRSWEEIGRLEQRDRDRTFSLRRGEPTVLGGVQVVPFQPEGSRQNRGQAGGLSQHPPETGANAYGAYDTTRSETDTDPFTEGGYDGQATLHGIQTPSRQPQTPPTARAGSESRSPARPRTAGQPFSSNSTYATNPQTSSTSGGFYKQSGAETTLHPTQPRVPGQDNRAYAMSEHSEDDYQIDDNERVMHDLQGNPIGQRTNPSSEISDEYDVLEQLEQSQMFTRGLPESYGQSERYTTSNGGSHQAPDYSGSGYGRQDWEGVPQHHHPSRLSNILEEDERSRTSETSRRLQH</sequence>
<feature type="compositionally biased region" description="Polar residues" evidence="2">
    <location>
        <begin position="281"/>
        <end position="291"/>
    </location>
</feature>
<feature type="compositionally biased region" description="Low complexity" evidence="2">
    <location>
        <begin position="118"/>
        <end position="133"/>
    </location>
</feature>
<gene>
    <name evidence="3" type="ORF">GOMPHAMPRED_001080</name>
</gene>
<feature type="compositionally biased region" description="Basic and acidic residues" evidence="2">
    <location>
        <begin position="324"/>
        <end position="345"/>
    </location>
</feature>
<protein>
    <submittedName>
        <fullName evidence="3">Uncharacterized protein</fullName>
    </submittedName>
</protein>
<evidence type="ECO:0000256" key="1">
    <source>
        <dbReference type="SAM" id="Coils"/>
    </source>
</evidence>
<evidence type="ECO:0000313" key="4">
    <source>
        <dbReference type="Proteomes" id="UP000664169"/>
    </source>
</evidence>
<dbReference type="OrthoDB" id="5945798at2759"/>
<accession>A0A8H3F263</accession>
<feature type="compositionally biased region" description="Polar residues" evidence="2">
    <location>
        <begin position="387"/>
        <end position="415"/>
    </location>
</feature>
<feature type="compositionally biased region" description="Low complexity" evidence="2">
    <location>
        <begin position="265"/>
        <end position="280"/>
    </location>
</feature>
<dbReference type="AlphaFoldDB" id="A0A8H3F263"/>
<comment type="caution">
    <text evidence="3">The sequence shown here is derived from an EMBL/GenBank/DDBJ whole genome shotgun (WGS) entry which is preliminary data.</text>
</comment>
<name>A0A8H3F263_9LECA</name>
<organism evidence="3 4">
    <name type="scientific">Gomphillus americanus</name>
    <dbReference type="NCBI Taxonomy" id="1940652"/>
    <lineage>
        <taxon>Eukaryota</taxon>
        <taxon>Fungi</taxon>
        <taxon>Dikarya</taxon>
        <taxon>Ascomycota</taxon>
        <taxon>Pezizomycotina</taxon>
        <taxon>Lecanoromycetes</taxon>
        <taxon>OSLEUM clade</taxon>
        <taxon>Ostropomycetidae</taxon>
        <taxon>Ostropales</taxon>
        <taxon>Graphidaceae</taxon>
        <taxon>Gomphilloideae</taxon>
        <taxon>Gomphillus</taxon>
    </lineage>
</organism>
<feature type="compositionally biased region" description="Polar residues" evidence="2">
    <location>
        <begin position="698"/>
        <end position="717"/>
    </location>
</feature>
<feature type="compositionally biased region" description="Low complexity" evidence="2">
    <location>
        <begin position="197"/>
        <end position="210"/>
    </location>
</feature>
<reference evidence="3" key="1">
    <citation type="submission" date="2021-03" db="EMBL/GenBank/DDBJ databases">
        <authorList>
            <person name="Tagirdzhanova G."/>
        </authorList>
    </citation>
    <scope>NUCLEOTIDE SEQUENCE</scope>
</reference>
<feature type="compositionally biased region" description="Polar residues" evidence="2">
    <location>
        <begin position="134"/>
        <end position="147"/>
    </location>
</feature>
<feature type="compositionally biased region" description="Polar residues" evidence="2">
    <location>
        <begin position="369"/>
        <end position="378"/>
    </location>
</feature>
<keyword evidence="1" id="KW-0175">Coiled coil</keyword>
<feature type="region of interest" description="Disordered" evidence="2">
    <location>
        <begin position="80"/>
        <end position="169"/>
    </location>
</feature>
<feature type="region of interest" description="Disordered" evidence="2">
    <location>
        <begin position="795"/>
        <end position="867"/>
    </location>
</feature>
<dbReference type="EMBL" id="CAJPDQ010000011">
    <property type="protein sequence ID" value="CAF9916699.1"/>
    <property type="molecule type" value="Genomic_DNA"/>
</dbReference>
<feature type="region of interest" description="Disordered" evidence="2">
    <location>
        <begin position="259"/>
        <end position="300"/>
    </location>
</feature>
<feature type="region of interest" description="Disordered" evidence="2">
    <location>
        <begin position="182"/>
        <end position="210"/>
    </location>
</feature>
<feature type="compositionally biased region" description="Basic and acidic residues" evidence="2">
    <location>
        <begin position="854"/>
        <end position="867"/>
    </location>
</feature>
<dbReference type="Proteomes" id="UP000664169">
    <property type="component" value="Unassembled WGS sequence"/>
</dbReference>
<feature type="compositionally biased region" description="Polar residues" evidence="2">
    <location>
        <begin position="805"/>
        <end position="818"/>
    </location>
</feature>
<keyword evidence="4" id="KW-1185">Reference proteome</keyword>
<proteinExistence type="predicted"/>
<evidence type="ECO:0000256" key="2">
    <source>
        <dbReference type="SAM" id="MobiDB-lite"/>
    </source>
</evidence>
<feature type="region of interest" description="Disordered" evidence="2">
    <location>
        <begin position="315"/>
        <end position="415"/>
    </location>
</feature>
<feature type="coiled-coil region" evidence="1">
    <location>
        <begin position="547"/>
        <end position="578"/>
    </location>
</feature>
<feature type="region of interest" description="Disordered" evidence="2">
    <location>
        <begin position="605"/>
        <end position="753"/>
    </location>
</feature>